<reference evidence="2 3" key="1">
    <citation type="submission" date="2018-09" db="EMBL/GenBank/DDBJ databases">
        <title>Genomic investigation of the strawberry pathogen Phytophthora fragariae indicates pathogenicity is determined by transcriptional variation in three key races.</title>
        <authorList>
            <person name="Adams T.M."/>
            <person name="Armitage A.D."/>
            <person name="Sobczyk M.K."/>
            <person name="Bates H.J."/>
            <person name="Dunwell J.M."/>
            <person name="Nellist C.F."/>
            <person name="Harrison R.J."/>
        </authorList>
    </citation>
    <scope>NUCLEOTIDE SEQUENCE [LARGE SCALE GENOMIC DNA]</scope>
    <source>
        <strain evidence="2 3">NOV-77</strain>
    </source>
</reference>
<proteinExistence type="predicted"/>
<dbReference type="Proteomes" id="UP000486351">
    <property type="component" value="Unassembled WGS sequence"/>
</dbReference>
<evidence type="ECO:0000313" key="2">
    <source>
        <dbReference type="EMBL" id="KAE9358027.1"/>
    </source>
</evidence>
<evidence type="ECO:0000256" key="1">
    <source>
        <dbReference type="SAM" id="MobiDB-lite"/>
    </source>
</evidence>
<sequence>MRHIMNIGRSAQGVVAEQRSDGDQLGTDVTELGAGSGQLDTIVTELGAGNGQLGTDVTELGAGNGQLGTDVTELGAGSGWLGTISGDLGAACDDLAEEDDGEFPKYPCEIYFTKNWDSCRSMWCAFERQNAVTMGNNTNNRIEASRKQLKDLVNSFMGVDECVVSIMFYQDQEKRKFVDCLYKLSVVHNPKYDRKMRFLSNLVSEHACELIYDQYIFAITRAKYKYYEPIPNVFLLQHDCDEEDAIDEPRCKYSVT</sequence>
<accession>A0A6G0SGJ8</accession>
<comment type="caution">
    <text evidence="2">The sequence shown here is derived from an EMBL/GenBank/DDBJ whole genome shotgun (WGS) entry which is preliminary data.</text>
</comment>
<evidence type="ECO:0000313" key="3">
    <source>
        <dbReference type="Proteomes" id="UP000486351"/>
    </source>
</evidence>
<feature type="region of interest" description="Disordered" evidence="1">
    <location>
        <begin position="1"/>
        <end position="23"/>
    </location>
</feature>
<name>A0A6G0SGJ8_9STRA</name>
<organism evidence="2 3">
    <name type="scientific">Phytophthora fragariae</name>
    <dbReference type="NCBI Taxonomy" id="53985"/>
    <lineage>
        <taxon>Eukaryota</taxon>
        <taxon>Sar</taxon>
        <taxon>Stramenopiles</taxon>
        <taxon>Oomycota</taxon>
        <taxon>Peronosporomycetes</taxon>
        <taxon>Peronosporales</taxon>
        <taxon>Peronosporaceae</taxon>
        <taxon>Phytophthora</taxon>
    </lineage>
</organism>
<dbReference type="InterPro" id="IPR052579">
    <property type="entry name" value="Zinc_finger_SWIM"/>
</dbReference>
<dbReference type="AlphaFoldDB" id="A0A6G0SGJ8"/>
<protein>
    <submittedName>
        <fullName evidence="2">Uncharacterized protein</fullName>
    </submittedName>
</protein>
<dbReference type="PANTHER" id="PTHR31569:SF4">
    <property type="entry name" value="SWIM-TYPE DOMAIN-CONTAINING PROTEIN"/>
    <property type="match status" value="1"/>
</dbReference>
<dbReference type="EMBL" id="QXFY01000083">
    <property type="protein sequence ID" value="KAE9358027.1"/>
    <property type="molecule type" value="Genomic_DNA"/>
</dbReference>
<dbReference type="PANTHER" id="PTHR31569">
    <property type="entry name" value="SWIM-TYPE DOMAIN-CONTAINING PROTEIN"/>
    <property type="match status" value="1"/>
</dbReference>
<gene>
    <name evidence="2" type="ORF">PF008_g2881</name>
</gene>